<evidence type="ECO:0000313" key="1">
    <source>
        <dbReference type="EMBL" id="SDF76976.1"/>
    </source>
</evidence>
<protein>
    <submittedName>
        <fullName evidence="1">Type VI secretion system secreted protein VgrG</fullName>
    </submittedName>
</protein>
<organism evidence="1 2">
    <name type="scientific">Paraburkholderia phenazinium</name>
    <dbReference type="NCBI Taxonomy" id="60549"/>
    <lineage>
        <taxon>Bacteria</taxon>
        <taxon>Pseudomonadati</taxon>
        <taxon>Pseudomonadota</taxon>
        <taxon>Betaproteobacteria</taxon>
        <taxon>Burkholderiales</taxon>
        <taxon>Burkholderiaceae</taxon>
        <taxon>Paraburkholderia</taxon>
    </lineage>
</organism>
<dbReference type="AlphaFoldDB" id="A0A1G7NSL0"/>
<dbReference type="EMBL" id="FNCJ01000001">
    <property type="protein sequence ID" value="SDF76976.1"/>
    <property type="molecule type" value="Genomic_DNA"/>
</dbReference>
<gene>
    <name evidence="1" type="ORF">SAMN05216466_10112</name>
</gene>
<sequence length="36" mass="3871">MGFTTHASAQMVADEHLNFVSGKDTYWAVGKSLVAT</sequence>
<dbReference type="RefSeq" id="WP_244896601.1">
    <property type="nucleotide sequence ID" value="NZ_FNCJ01000001.1"/>
</dbReference>
<accession>A0A1G7NSL0</accession>
<reference evidence="1 2" key="1">
    <citation type="submission" date="2016-10" db="EMBL/GenBank/DDBJ databases">
        <authorList>
            <person name="de Groot N.N."/>
        </authorList>
    </citation>
    <scope>NUCLEOTIDE SEQUENCE [LARGE SCALE GENOMIC DNA]</scope>
    <source>
        <strain evidence="1 2">LMG 2247</strain>
    </source>
</reference>
<evidence type="ECO:0000313" key="2">
    <source>
        <dbReference type="Proteomes" id="UP000199706"/>
    </source>
</evidence>
<name>A0A1G7NSL0_9BURK</name>
<proteinExistence type="predicted"/>
<dbReference type="Proteomes" id="UP000199706">
    <property type="component" value="Unassembled WGS sequence"/>
</dbReference>